<proteinExistence type="predicted"/>
<sequence length="331" mass="37211">MEAVLKPPSAFQFDNNLTSVTSGNLCKSWEDWKKSFLVYFEACELSKKTVTVQINILLHVIGPKCREVYEQFKKKSESLSDVLSQFDEFFLPKKNTTVERHKFFTREQKDFESTEQYVYELNKMAATCNFKDLCDELVKDRLICGINDGALRERLLREPDLTLSRALDICRLAELSRVQAGSIKTERSSHHVHEVNHHNGDCSEQPGSGEGSVSWVQSGRCRCGAAQAQHASGTRDARDRRRRGRGRGRGRARAQGRPGPPAAAAPPYQGSSANKVQSVCSKCGINHELYKCPAYGVQCNNCNRYNHYAKMCRRQVYAIDGESSDQGGETS</sequence>
<dbReference type="PANTHER" id="PTHR33198:SF19">
    <property type="entry name" value="CCHC-TYPE DOMAIN-CONTAINING PROTEIN"/>
    <property type="match status" value="1"/>
</dbReference>
<organism evidence="2 3">
    <name type="scientific">Plutella xylostella</name>
    <name type="common">Diamondback moth</name>
    <name type="synonym">Plutella maculipennis</name>
    <dbReference type="NCBI Taxonomy" id="51655"/>
    <lineage>
        <taxon>Eukaryota</taxon>
        <taxon>Metazoa</taxon>
        <taxon>Ecdysozoa</taxon>
        <taxon>Arthropoda</taxon>
        <taxon>Hexapoda</taxon>
        <taxon>Insecta</taxon>
        <taxon>Pterygota</taxon>
        <taxon>Neoptera</taxon>
        <taxon>Endopterygota</taxon>
        <taxon>Lepidoptera</taxon>
        <taxon>Glossata</taxon>
        <taxon>Ditrysia</taxon>
        <taxon>Yponomeutoidea</taxon>
        <taxon>Plutellidae</taxon>
        <taxon>Plutella</taxon>
    </lineage>
</organism>
<feature type="compositionally biased region" description="Basic residues" evidence="1">
    <location>
        <begin position="240"/>
        <end position="254"/>
    </location>
</feature>
<feature type="region of interest" description="Disordered" evidence="1">
    <location>
        <begin position="184"/>
        <end position="213"/>
    </location>
</feature>
<evidence type="ECO:0000256" key="1">
    <source>
        <dbReference type="SAM" id="MobiDB-lite"/>
    </source>
</evidence>
<name>A0ABQ7Q286_PLUXY</name>
<keyword evidence="3" id="KW-1185">Reference proteome</keyword>
<evidence type="ECO:0000313" key="3">
    <source>
        <dbReference type="Proteomes" id="UP000823941"/>
    </source>
</evidence>
<gene>
    <name evidence="2" type="ORF">JYU34_017315</name>
</gene>
<comment type="caution">
    <text evidence="2">The sequence shown here is derived from an EMBL/GenBank/DDBJ whole genome shotgun (WGS) entry which is preliminary data.</text>
</comment>
<protein>
    <recommendedName>
        <fullName evidence="4">Retrotransposon gag domain-containing protein</fullName>
    </recommendedName>
</protein>
<feature type="region of interest" description="Disordered" evidence="1">
    <location>
        <begin position="231"/>
        <end position="271"/>
    </location>
</feature>
<dbReference type="EMBL" id="JAHIBW010000023">
    <property type="protein sequence ID" value="KAG7298860.1"/>
    <property type="molecule type" value="Genomic_DNA"/>
</dbReference>
<feature type="compositionally biased region" description="Basic and acidic residues" evidence="1">
    <location>
        <begin position="184"/>
        <end position="201"/>
    </location>
</feature>
<evidence type="ECO:0000313" key="2">
    <source>
        <dbReference type="EMBL" id="KAG7298860.1"/>
    </source>
</evidence>
<dbReference type="Proteomes" id="UP000823941">
    <property type="component" value="Chromosome 23"/>
</dbReference>
<dbReference type="PANTHER" id="PTHR33198">
    <property type="entry name" value="ANK_REP_REGION DOMAIN-CONTAINING PROTEIN-RELATED"/>
    <property type="match status" value="1"/>
</dbReference>
<accession>A0ABQ7Q286</accession>
<evidence type="ECO:0008006" key="4">
    <source>
        <dbReference type="Google" id="ProtNLM"/>
    </source>
</evidence>
<reference evidence="2 3" key="1">
    <citation type="submission" date="2021-06" db="EMBL/GenBank/DDBJ databases">
        <title>A haploid diamondback moth (Plutella xylostella L.) genome assembly resolves 31 chromosomes and identifies a diamide resistance mutation.</title>
        <authorList>
            <person name="Ward C.M."/>
            <person name="Perry K.D."/>
            <person name="Baker G."/>
            <person name="Powis K."/>
            <person name="Heckel D.G."/>
            <person name="Baxter S.W."/>
        </authorList>
    </citation>
    <scope>NUCLEOTIDE SEQUENCE [LARGE SCALE GENOMIC DNA]</scope>
    <source>
        <strain evidence="2 3">LV</strain>
        <tissue evidence="2">Single pupa</tissue>
    </source>
</reference>